<dbReference type="Proteomes" id="UP001054902">
    <property type="component" value="Unassembled WGS sequence"/>
</dbReference>
<dbReference type="PANTHER" id="PTHR22777">
    <property type="entry name" value="HEMOLYSIN-RELATED"/>
    <property type="match status" value="1"/>
</dbReference>
<feature type="transmembrane region" description="Helical" evidence="9">
    <location>
        <begin position="231"/>
        <end position="248"/>
    </location>
</feature>
<dbReference type="SUPFAM" id="SSF56176">
    <property type="entry name" value="FAD-binding/transporter-associated domain-like"/>
    <property type="match status" value="1"/>
</dbReference>
<feature type="transmembrane region" description="Helical" evidence="9">
    <location>
        <begin position="143"/>
        <end position="163"/>
    </location>
</feature>
<evidence type="ECO:0000256" key="5">
    <source>
        <dbReference type="ARBA" id="ARBA00023122"/>
    </source>
</evidence>
<feature type="domain" description="CBS" evidence="11">
    <location>
        <begin position="455"/>
        <end position="512"/>
    </location>
</feature>
<keyword evidence="3" id="KW-0677">Repeat</keyword>
<dbReference type="GO" id="GO:0050660">
    <property type="term" value="F:flavin adenine dinucleotide binding"/>
    <property type="evidence" value="ECO:0007669"/>
    <property type="project" value="InterPro"/>
</dbReference>
<dbReference type="Gene3D" id="3.30.465.10">
    <property type="match status" value="1"/>
</dbReference>
<feature type="transmembrane region" description="Helical" evidence="9">
    <location>
        <begin position="260"/>
        <end position="285"/>
    </location>
</feature>
<evidence type="ECO:0000313" key="13">
    <source>
        <dbReference type="EMBL" id="GFH61184.1"/>
    </source>
</evidence>
<evidence type="ECO:0000259" key="12">
    <source>
        <dbReference type="PROSITE" id="PS51846"/>
    </source>
</evidence>
<proteinExistence type="predicted"/>
<keyword evidence="10" id="KW-0732">Signal</keyword>
<dbReference type="PANTHER" id="PTHR22777:SF17">
    <property type="entry name" value="UPF0053 PROTEIN SLL0260"/>
    <property type="match status" value="1"/>
</dbReference>
<feature type="transmembrane region" description="Helical" evidence="9">
    <location>
        <begin position="198"/>
        <end position="225"/>
    </location>
</feature>
<feature type="chain" id="PRO_5041906115" evidence="10">
    <location>
        <begin position="25"/>
        <end position="698"/>
    </location>
</feature>
<dbReference type="Pfam" id="PF01595">
    <property type="entry name" value="CNNM"/>
    <property type="match status" value="1"/>
</dbReference>
<gene>
    <name evidence="13" type="ORF">CTEN210_17660</name>
</gene>
<evidence type="ECO:0000256" key="8">
    <source>
        <dbReference type="PROSITE-ProRule" id="PRU01193"/>
    </source>
</evidence>
<feature type="domain" description="CBS" evidence="11">
    <location>
        <begin position="344"/>
        <end position="405"/>
    </location>
</feature>
<dbReference type="SMART" id="SM01091">
    <property type="entry name" value="CorC_HlyC"/>
    <property type="match status" value="1"/>
</dbReference>
<dbReference type="SMART" id="SM00116">
    <property type="entry name" value="CBS"/>
    <property type="match status" value="2"/>
</dbReference>
<accession>A0AAD3DEH6</accession>
<evidence type="ECO:0000256" key="4">
    <source>
        <dbReference type="ARBA" id="ARBA00022989"/>
    </source>
</evidence>
<keyword evidence="2 8" id="KW-0812">Transmembrane</keyword>
<comment type="caution">
    <text evidence="13">The sequence shown here is derived from an EMBL/GenBank/DDBJ whole genome shotgun (WGS) entry which is preliminary data.</text>
</comment>
<dbReference type="GO" id="GO:0016020">
    <property type="term" value="C:membrane"/>
    <property type="evidence" value="ECO:0007669"/>
    <property type="project" value="UniProtKB-SubCell"/>
</dbReference>
<dbReference type="PROSITE" id="PS51846">
    <property type="entry name" value="CNNM"/>
    <property type="match status" value="1"/>
</dbReference>
<evidence type="ECO:0000256" key="2">
    <source>
        <dbReference type="ARBA" id="ARBA00022692"/>
    </source>
</evidence>
<dbReference type="InterPro" id="IPR002550">
    <property type="entry name" value="CNNM"/>
</dbReference>
<evidence type="ECO:0000256" key="7">
    <source>
        <dbReference type="PROSITE-ProRule" id="PRU00703"/>
    </source>
</evidence>
<feature type="domain" description="CNNM transmembrane" evidence="12">
    <location>
        <begin position="135"/>
        <end position="325"/>
    </location>
</feature>
<organism evidence="13 14">
    <name type="scientific">Chaetoceros tenuissimus</name>
    <dbReference type="NCBI Taxonomy" id="426638"/>
    <lineage>
        <taxon>Eukaryota</taxon>
        <taxon>Sar</taxon>
        <taxon>Stramenopiles</taxon>
        <taxon>Ochrophyta</taxon>
        <taxon>Bacillariophyta</taxon>
        <taxon>Coscinodiscophyceae</taxon>
        <taxon>Chaetocerotophycidae</taxon>
        <taxon>Chaetocerotales</taxon>
        <taxon>Chaetocerotaceae</taxon>
        <taxon>Chaetoceros</taxon>
    </lineage>
</organism>
<dbReference type="Gene3D" id="3.90.1280.20">
    <property type="match status" value="1"/>
</dbReference>
<dbReference type="Pfam" id="PF03471">
    <property type="entry name" value="CorC_HlyC"/>
    <property type="match status" value="1"/>
</dbReference>
<comment type="subcellular location">
    <subcellularLocation>
        <location evidence="1">Membrane</location>
        <topology evidence="1">Multi-pass membrane protein</topology>
    </subcellularLocation>
</comment>
<dbReference type="Gene3D" id="3.10.580.10">
    <property type="entry name" value="CBS-domain"/>
    <property type="match status" value="1"/>
</dbReference>
<dbReference type="InterPro" id="IPR016169">
    <property type="entry name" value="FAD-bd_PCMH_sub2"/>
</dbReference>
<evidence type="ECO:0000256" key="6">
    <source>
        <dbReference type="ARBA" id="ARBA00023136"/>
    </source>
</evidence>
<evidence type="ECO:0000256" key="10">
    <source>
        <dbReference type="SAM" id="SignalP"/>
    </source>
</evidence>
<evidence type="ECO:0000259" key="11">
    <source>
        <dbReference type="PROSITE" id="PS51371"/>
    </source>
</evidence>
<reference evidence="13 14" key="1">
    <citation type="journal article" date="2021" name="Sci. Rep.">
        <title>The genome of the diatom Chaetoceros tenuissimus carries an ancient integrated fragment of an extant virus.</title>
        <authorList>
            <person name="Hongo Y."/>
            <person name="Kimura K."/>
            <person name="Takaki Y."/>
            <person name="Yoshida Y."/>
            <person name="Baba S."/>
            <person name="Kobayashi G."/>
            <person name="Nagasaki K."/>
            <person name="Hano T."/>
            <person name="Tomaru Y."/>
        </authorList>
    </citation>
    <scope>NUCLEOTIDE SEQUENCE [LARGE SCALE GENOMIC DNA]</scope>
    <source>
        <strain evidence="13 14">NIES-3715</strain>
    </source>
</reference>
<evidence type="ECO:0000256" key="3">
    <source>
        <dbReference type="ARBA" id="ARBA00022737"/>
    </source>
</evidence>
<dbReference type="EMBL" id="BLLK01000072">
    <property type="protein sequence ID" value="GFH61184.1"/>
    <property type="molecule type" value="Genomic_DNA"/>
</dbReference>
<keyword evidence="4 8" id="KW-1133">Transmembrane helix</keyword>
<evidence type="ECO:0000313" key="14">
    <source>
        <dbReference type="Proteomes" id="UP001054902"/>
    </source>
</evidence>
<dbReference type="InterPro" id="IPR000644">
    <property type="entry name" value="CBS_dom"/>
</dbReference>
<dbReference type="AlphaFoldDB" id="A0AAD3DEH6"/>
<keyword evidence="14" id="KW-1185">Reference proteome</keyword>
<dbReference type="InterPro" id="IPR005170">
    <property type="entry name" value="Transptr-assoc_dom"/>
</dbReference>
<evidence type="ECO:0000256" key="1">
    <source>
        <dbReference type="ARBA" id="ARBA00004141"/>
    </source>
</evidence>
<feature type="transmembrane region" description="Helical" evidence="9">
    <location>
        <begin position="98"/>
        <end position="123"/>
    </location>
</feature>
<dbReference type="InterPro" id="IPR046342">
    <property type="entry name" value="CBS_dom_sf"/>
</dbReference>
<dbReference type="InterPro" id="IPR036318">
    <property type="entry name" value="FAD-bd_PCMH-like_sf"/>
</dbReference>
<dbReference type="CDD" id="cd04590">
    <property type="entry name" value="CBS_pair_CorC_HlyC_assoc"/>
    <property type="match status" value="1"/>
</dbReference>
<dbReference type="PROSITE" id="PS51371">
    <property type="entry name" value="CBS"/>
    <property type="match status" value="2"/>
</dbReference>
<name>A0AAD3DEH6_9STRA</name>
<protein>
    <submittedName>
        <fullName evidence="13">Uncharacterized protein</fullName>
    </submittedName>
</protein>
<feature type="signal peptide" evidence="10">
    <location>
        <begin position="1"/>
        <end position="24"/>
    </location>
</feature>
<dbReference type="SUPFAM" id="SSF54631">
    <property type="entry name" value="CBS-domain pair"/>
    <property type="match status" value="1"/>
</dbReference>
<dbReference type="InterPro" id="IPR044751">
    <property type="entry name" value="Ion_transp-like_CBS"/>
</dbReference>
<sequence length="698" mass="77277">MKRGSSVLLLSAAILAVDQPFADAFSSTHHSSNQILNLNSYRSKIHSNSLPRKSSSELSMLYMPNFRGVSMPQRQSFRKRIMSKFGKTQDKQSKRKMLTKFVSFALLMATLTKRPLAALAMAAGGGPKGPVAPMKKEEIVSSVGLFLFLFTVLALLHAAEIAITTLYPWKVKEFAEEEEKNGRGRGVFKILNEDITRVLTTILVTSTASSIYATTIFTHVVAATFGTKGETWGAVVLTAITLFFVELLPKSIGVTNAEKVARLMVPPINIISTVVSPLGIGLSWLSKQVLYLFGFKGKGDAGVSDSELRLIVMGARDSGTIDHSEGEMIKGVLNLQDQRIKEIMRPRVDILAVPKTMSVASVLAQVRQSGYSRIPVYDGEIDNIVGIILAKSVLDFFVRGVLVEEDKEKNGEEEESVASYSLKSLNGEQQKGYVRALSGSQMASRMETSIEDADLIDECYFVPDTANGWSVLQEMRKRRIHMAIVVDEYGGTEGLVSLEDIVEEVVGEIYDEDDEDEFEVVDNSITMQEDGTFIVRGDADLEDCDQVLDLCLDEEETLKEFGTLSGFLCMCAGEIPKAGDCIVTRGWQFEIIDAEPKRIRTVKVERLLGYYDEIDGDDDTDHAVLGFLKKMKTDDMDESVDSDGNIILEAEMIAKDVLENNSNLASRVERMVEDSEKKIQYVKENLEVEEKGEESNIV</sequence>
<dbReference type="Pfam" id="PF00571">
    <property type="entry name" value="CBS"/>
    <property type="match status" value="2"/>
</dbReference>
<keyword evidence="6 8" id="KW-0472">Membrane</keyword>
<keyword evidence="5 7" id="KW-0129">CBS domain</keyword>
<evidence type="ECO:0000256" key="9">
    <source>
        <dbReference type="SAM" id="Phobius"/>
    </source>
</evidence>